<keyword evidence="1" id="KW-0547">Nucleotide-binding</keyword>
<dbReference type="InterPro" id="IPR008271">
    <property type="entry name" value="Ser/Thr_kinase_AS"/>
</dbReference>
<protein>
    <recommendedName>
        <fullName evidence="3">Protein kinase domain-containing protein</fullName>
    </recommendedName>
</protein>
<organism evidence="4 5">
    <name type="scientific">Brassica napus</name>
    <name type="common">Rape</name>
    <dbReference type="NCBI Taxonomy" id="3708"/>
    <lineage>
        <taxon>Eukaryota</taxon>
        <taxon>Viridiplantae</taxon>
        <taxon>Streptophyta</taxon>
        <taxon>Embryophyta</taxon>
        <taxon>Tracheophyta</taxon>
        <taxon>Spermatophyta</taxon>
        <taxon>Magnoliopsida</taxon>
        <taxon>eudicotyledons</taxon>
        <taxon>Gunneridae</taxon>
        <taxon>Pentapetalae</taxon>
        <taxon>rosids</taxon>
        <taxon>malvids</taxon>
        <taxon>Brassicales</taxon>
        <taxon>Brassicaceae</taxon>
        <taxon>Brassiceae</taxon>
        <taxon>Brassica</taxon>
    </lineage>
</organism>
<dbReference type="EMBL" id="JAGKQM010000013">
    <property type="protein sequence ID" value="KAH0893263.1"/>
    <property type="molecule type" value="Genomic_DNA"/>
</dbReference>
<dbReference type="PROSITE" id="PS00108">
    <property type="entry name" value="PROTEIN_KINASE_ST"/>
    <property type="match status" value="1"/>
</dbReference>
<sequence>MKQFVAEIVSMGTLKHKNMVPLLGYCRRKGELLLVSEYMPNGSLDQYLFYDDKPPFSWRRRLIIIKDIASALNYMHTGAPQVVLHRDIKASNVMLDAEYNGRLGDFGMARFHDHGADPATTAAVGTIGYMAPELVTMGASTATDVFGFGALVLEVTCGRRPVEPALPEERRSLVKWVCQCWKMASLLGARDPRMRGEISAEEVEMVLKIGLICMNAVAELRPSMEEVMQYLNGSLKLPDITPHSPGIGSFVPLIMGSYPLPASPTTETLSASLYSSSSANDSTFVTHSIVYGHGR</sequence>
<proteinExistence type="predicted"/>
<dbReference type="Pfam" id="PF00069">
    <property type="entry name" value="Pkinase"/>
    <property type="match status" value="1"/>
</dbReference>
<dbReference type="Gene3D" id="1.10.510.10">
    <property type="entry name" value="Transferase(Phosphotransferase) domain 1"/>
    <property type="match status" value="1"/>
</dbReference>
<dbReference type="InterPro" id="IPR050528">
    <property type="entry name" value="L-type_Lectin-RKs"/>
</dbReference>
<dbReference type="Proteomes" id="UP000824890">
    <property type="component" value="Unassembled WGS sequence"/>
</dbReference>
<dbReference type="SUPFAM" id="SSF56112">
    <property type="entry name" value="Protein kinase-like (PK-like)"/>
    <property type="match status" value="1"/>
</dbReference>
<dbReference type="SMART" id="SM00220">
    <property type="entry name" value="S_TKc"/>
    <property type="match status" value="1"/>
</dbReference>
<keyword evidence="5" id="KW-1185">Reference proteome</keyword>
<accession>A0ABQ8ALI0</accession>
<reference evidence="4 5" key="1">
    <citation type="submission" date="2021-05" db="EMBL/GenBank/DDBJ databases">
        <title>Genome Assembly of Synthetic Allotetraploid Brassica napus Reveals Homoeologous Exchanges between Subgenomes.</title>
        <authorList>
            <person name="Davis J.T."/>
        </authorList>
    </citation>
    <scope>NUCLEOTIDE SEQUENCE [LARGE SCALE GENOMIC DNA]</scope>
    <source>
        <strain evidence="5">cv. Da-Ae</strain>
        <tissue evidence="4">Seedling</tissue>
    </source>
</reference>
<comment type="caution">
    <text evidence="4">The sequence shown here is derived from an EMBL/GenBank/DDBJ whole genome shotgun (WGS) entry which is preliminary data.</text>
</comment>
<keyword evidence="2" id="KW-0067">ATP-binding</keyword>
<dbReference type="PANTHER" id="PTHR27007">
    <property type="match status" value="1"/>
</dbReference>
<dbReference type="InterPro" id="IPR011009">
    <property type="entry name" value="Kinase-like_dom_sf"/>
</dbReference>
<dbReference type="Gene3D" id="3.30.200.20">
    <property type="entry name" value="Phosphorylase Kinase, domain 1"/>
    <property type="match status" value="1"/>
</dbReference>
<name>A0ABQ8ALI0_BRANA</name>
<evidence type="ECO:0000259" key="3">
    <source>
        <dbReference type="PROSITE" id="PS50011"/>
    </source>
</evidence>
<evidence type="ECO:0000256" key="2">
    <source>
        <dbReference type="ARBA" id="ARBA00022840"/>
    </source>
</evidence>
<dbReference type="PROSITE" id="PS50011">
    <property type="entry name" value="PROTEIN_KINASE_DOM"/>
    <property type="match status" value="1"/>
</dbReference>
<evidence type="ECO:0000313" key="5">
    <source>
        <dbReference type="Proteomes" id="UP000824890"/>
    </source>
</evidence>
<feature type="domain" description="Protein kinase" evidence="3">
    <location>
        <begin position="1"/>
        <end position="235"/>
    </location>
</feature>
<evidence type="ECO:0000313" key="4">
    <source>
        <dbReference type="EMBL" id="KAH0893263.1"/>
    </source>
</evidence>
<evidence type="ECO:0000256" key="1">
    <source>
        <dbReference type="ARBA" id="ARBA00022741"/>
    </source>
</evidence>
<dbReference type="InterPro" id="IPR000719">
    <property type="entry name" value="Prot_kinase_dom"/>
</dbReference>
<gene>
    <name evidence="4" type="ORF">HID58_055692</name>
</gene>